<reference evidence="2 3" key="1">
    <citation type="submission" date="2016-11" db="EMBL/GenBank/DDBJ databases">
        <authorList>
            <person name="Jaros S."/>
            <person name="Januszkiewicz K."/>
            <person name="Wedrychowicz H."/>
        </authorList>
    </citation>
    <scope>NUCLEOTIDE SEQUENCE [LARGE SCALE GENOMIC DNA]</scope>
    <source>
        <strain evidence="2 3">DSM 9705</strain>
    </source>
</reference>
<keyword evidence="3" id="KW-1185">Reference proteome</keyword>
<dbReference type="Proteomes" id="UP000184139">
    <property type="component" value="Unassembled WGS sequence"/>
</dbReference>
<dbReference type="OrthoDB" id="1753012at2"/>
<dbReference type="EMBL" id="FQXS01000038">
    <property type="protein sequence ID" value="SHI11564.1"/>
    <property type="molecule type" value="Genomic_DNA"/>
</dbReference>
<dbReference type="AlphaFoldDB" id="A0A1M5YI12"/>
<gene>
    <name evidence="2" type="ORF">SAMN02745124_04041</name>
</gene>
<dbReference type="STRING" id="1121409.SAMN02745124_04041"/>
<evidence type="ECO:0000313" key="3">
    <source>
        <dbReference type="Proteomes" id="UP000184139"/>
    </source>
</evidence>
<protein>
    <recommendedName>
        <fullName evidence="1">DUF7479 domain-containing protein</fullName>
    </recommendedName>
</protein>
<dbReference type="Pfam" id="PF24292">
    <property type="entry name" value="DUF7479"/>
    <property type="match status" value="1"/>
</dbReference>
<dbReference type="InterPro" id="IPR055902">
    <property type="entry name" value="DUF7479"/>
</dbReference>
<name>A0A1M5YI12_9BACT</name>
<evidence type="ECO:0000313" key="2">
    <source>
        <dbReference type="EMBL" id="SHI11564.1"/>
    </source>
</evidence>
<dbReference type="InterPro" id="IPR054656">
    <property type="entry name" value="DVU_1557-like"/>
</dbReference>
<accession>A0A1M5YI12</accession>
<organism evidence="2 3">
    <name type="scientific">Desulfofustis glycolicus DSM 9705</name>
    <dbReference type="NCBI Taxonomy" id="1121409"/>
    <lineage>
        <taxon>Bacteria</taxon>
        <taxon>Pseudomonadati</taxon>
        <taxon>Thermodesulfobacteriota</taxon>
        <taxon>Desulfobulbia</taxon>
        <taxon>Desulfobulbales</taxon>
        <taxon>Desulfocapsaceae</taxon>
        <taxon>Desulfofustis</taxon>
    </lineage>
</organism>
<dbReference type="RefSeq" id="WP_073378990.1">
    <property type="nucleotide sequence ID" value="NZ_FQXS01000038.1"/>
</dbReference>
<proteinExistence type="predicted"/>
<evidence type="ECO:0000259" key="1">
    <source>
        <dbReference type="Pfam" id="PF24292"/>
    </source>
</evidence>
<sequence>MQRFPELIEKYAGWRCERCNEVLVPGPVRLEYLNVTFDVELPVCPKCAQTLIPEELATGKMLEVERILEDK</sequence>
<dbReference type="NCBIfam" id="NF045645">
    <property type="entry name" value="DVU_1557_fam"/>
    <property type="match status" value="1"/>
</dbReference>
<feature type="domain" description="DUF7479" evidence="1">
    <location>
        <begin position="13"/>
        <end position="71"/>
    </location>
</feature>